<dbReference type="EMBL" id="SLWS01000011">
    <property type="protein sequence ID" value="TCO53075.1"/>
    <property type="molecule type" value="Genomic_DNA"/>
</dbReference>
<evidence type="ECO:0000313" key="2">
    <source>
        <dbReference type="EMBL" id="TCO53075.1"/>
    </source>
</evidence>
<dbReference type="RefSeq" id="WP_132124086.1">
    <property type="nucleotide sequence ID" value="NZ_SLWS01000011.1"/>
</dbReference>
<feature type="compositionally biased region" description="Basic residues" evidence="1">
    <location>
        <begin position="49"/>
        <end position="58"/>
    </location>
</feature>
<keyword evidence="3" id="KW-1185">Reference proteome</keyword>
<feature type="compositionally biased region" description="Polar residues" evidence="1">
    <location>
        <begin position="70"/>
        <end position="82"/>
    </location>
</feature>
<organism evidence="2 3">
    <name type="scientific">Actinocrispum wychmicini</name>
    <dbReference type="NCBI Taxonomy" id="1213861"/>
    <lineage>
        <taxon>Bacteria</taxon>
        <taxon>Bacillati</taxon>
        <taxon>Actinomycetota</taxon>
        <taxon>Actinomycetes</taxon>
        <taxon>Pseudonocardiales</taxon>
        <taxon>Pseudonocardiaceae</taxon>
        <taxon>Actinocrispum</taxon>
    </lineage>
</organism>
<accession>A0A4R2JFP5</accession>
<protein>
    <submittedName>
        <fullName evidence="2">Uncharacterized protein</fullName>
    </submittedName>
</protein>
<reference evidence="2 3" key="1">
    <citation type="submission" date="2019-03" db="EMBL/GenBank/DDBJ databases">
        <title>Genomic Encyclopedia of Type Strains, Phase IV (KMG-IV): sequencing the most valuable type-strain genomes for metagenomic binning, comparative biology and taxonomic classification.</title>
        <authorList>
            <person name="Goeker M."/>
        </authorList>
    </citation>
    <scope>NUCLEOTIDE SEQUENCE [LARGE SCALE GENOMIC DNA]</scope>
    <source>
        <strain evidence="2 3">DSM 45934</strain>
    </source>
</reference>
<dbReference type="OrthoDB" id="3694795at2"/>
<proteinExistence type="predicted"/>
<feature type="region of interest" description="Disordered" evidence="1">
    <location>
        <begin position="35"/>
        <end position="94"/>
    </location>
</feature>
<name>A0A4R2JFP5_9PSEU</name>
<sequence length="263" mass="29282">MLSISLLFDTQQMPRCRARTKTNTLCQNRVAKAGQRCQLHRGQPEAGPRHPKAQRQKRSTTTSTRAMGRQHSTAPTRPTSAHSTREAAQARRRQKRIDEATELCREILTDGWQETVASRATNYVTKETWRALFGSRRTKHCKVLADLANSILSGKQKLHNLLGSLVKWIMSRLGAGKVEQKLVQELAARLPLPWDAKLVAVARGVQVTGILLCLADGRDLSRCQCFIELALTETKTRVKKMLSAAIEDWANLAAFPSSTAASM</sequence>
<dbReference type="AlphaFoldDB" id="A0A4R2JFP5"/>
<dbReference type="Proteomes" id="UP000295680">
    <property type="component" value="Unassembled WGS sequence"/>
</dbReference>
<evidence type="ECO:0000256" key="1">
    <source>
        <dbReference type="SAM" id="MobiDB-lite"/>
    </source>
</evidence>
<gene>
    <name evidence="2" type="ORF">EV192_111272</name>
</gene>
<evidence type="ECO:0000313" key="3">
    <source>
        <dbReference type="Proteomes" id="UP000295680"/>
    </source>
</evidence>
<comment type="caution">
    <text evidence="2">The sequence shown here is derived from an EMBL/GenBank/DDBJ whole genome shotgun (WGS) entry which is preliminary data.</text>
</comment>